<dbReference type="OrthoDB" id="7608935at2759"/>
<protein>
    <recommendedName>
        <fullName evidence="7">Zinc finger CCHC domain-containing protein 7</fullName>
    </recommendedName>
    <alternativeName>
        <fullName evidence="8">TRAMP-like complex RNA-binding factor ZCCHC7</fullName>
    </alternativeName>
</protein>
<feature type="domain" description="CCHC-type" evidence="11">
    <location>
        <begin position="638"/>
        <end position="654"/>
    </location>
</feature>
<dbReference type="GO" id="GO:0071037">
    <property type="term" value="P:nuclear polyadenylation-dependent snRNA catabolic process"/>
    <property type="evidence" value="ECO:0007669"/>
    <property type="project" value="TreeGrafter"/>
</dbReference>
<dbReference type="Gene3D" id="4.10.60.10">
    <property type="entry name" value="Zinc finger, CCHC-type"/>
    <property type="match status" value="2"/>
</dbReference>
<reference evidence="12 13" key="1">
    <citation type="submission" date="2015-07" db="EMBL/GenBank/DDBJ databases">
        <title>The genome of Habropoda laboriosa.</title>
        <authorList>
            <person name="Pan H."/>
            <person name="Kapheim K."/>
        </authorList>
    </citation>
    <scope>NUCLEOTIDE SEQUENCE [LARGE SCALE GENOMIC DNA]</scope>
    <source>
        <strain evidence="12">0110345459</strain>
    </source>
</reference>
<dbReference type="GO" id="GO:0003723">
    <property type="term" value="F:RNA binding"/>
    <property type="evidence" value="ECO:0007669"/>
    <property type="project" value="TreeGrafter"/>
</dbReference>
<dbReference type="Proteomes" id="UP000053825">
    <property type="component" value="Unassembled WGS sequence"/>
</dbReference>
<dbReference type="InterPro" id="IPR036875">
    <property type="entry name" value="Znf_CCHC_sf"/>
</dbReference>
<gene>
    <name evidence="12" type="ORF">WH47_01211</name>
</gene>
<evidence type="ECO:0000313" key="13">
    <source>
        <dbReference type="Proteomes" id="UP000053825"/>
    </source>
</evidence>
<evidence type="ECO:0000256" key="8">
    <source>
        <dbReference type="ARBA" id="ARBA00043023"/>
    </source>
</evidence>
<evidence type="ECO:0000256" key="2">
    <source>
        <dbReference type="ARBA" id="ARBA00022723"/>
    </source>
</evidence>
<dbReference type="SMART" id="SM00343">
    <property type="entry name" value="ZnF_C2HC"/>
    <property type="match status" value="4"/>
</dbReference>
<dbReference type="PROSITE" id="PS50158">
    <property type="entry name" value="ZF_CCHC"/>
    <property type="match status" value="1"/>
</dbReference>
<keyword evidence="3" id="KW-0677">Repeat</keyword>
<keyword evidence="4 9" id="KW-0863">Zinc-finger</keyword>
<dbReference type="STRING" id="597456.A0A0L7QK44"/>
<evidence type="ECO:0000256" key="10">
    <source>
        <dbReference type="SAM" id="MobiDB-lite"/>
    </source>
</evidence>
<dbReference type="PANTHER" id="PTHR46543">
    <property type="entry name" value="ZINC FINGER CCHC DOMAIN-CONTAINING PROTEIN 7"/>
    <property type="match status" value="1"/>
</dbReference>
<dbReference type="GO" id="GO:0071031">
    <property type="term" value="P:nuclear mRNA surveillance of mRNA 3'-end processing"/>
    <property type="evidence" value="ECO:0007669"/>
    <property type="project" value="TreeGrafter"/>
</dbReference>
<sequence>MEYNVFRDYCKAENSEDEEVNHDLQSQLYSEIYYASNDKENVDTKTNVKLETSSADDEKLHKNANTSRTSGSNDSFIKSSYSNNCTKTDLTNDLTDTSALTEKDDKPDIKTICVTSTTELLHKDINNKGNFNASCVKMLGHSEENCELSKVNKQSTMCYNVMEMENKDELKIMHCLDHEATVNEFSHLNSVKVSINSNDGKVQEVTATEININNNNIFKKYEFSKLFINKLYLEKYENLEKRLQKIGEEKEQEETNVEEDAENYQKQQPDKHMQSPNDIKASTKYNVCHKLDKMKKTANYSDEITVLSSDTESDSEESILEVPIPPKPQPPVINLQDSDESLEALCTDSDEDQECLFLKQKENILSGKRKKTSTVDQDSDNSTSILDFVNDTSMTEDIVLNCTEIQKSASSIKEILELSKTIQSEQSSKIFYDKSITKNKVPNKNLSNSNQLLLSTKNKDNISEFQLPSKTFSDSSVTYERDKSKKSVNFAEDVTVSNFVNVNELTPNRKRHHDNDSEPCTSVKQRKDTSNIESKCSKTSTEQYNVKDKNKQESWEEYFFRPMSANIKAFYNEPRGQENFDIQHVQSKMSKDPKLWTILHEDLMPNLLKHRYWNMKCSYCHKQGHQKHNCRESYKPIRCHMCGTQGHTDTRCPQKMCLTCGKKQGTFRKTCESCRMLYCNMCKAVGHKSTECPDLWRRFHQTTQTTEINIPENLSEVMKPADLLYCCNCTKRGHDSSTCNEYRWSQHFPTPAFVSNYTEGPEYEASVHKNTNEDVIPLSKSKKHKNMVFLKDNDGLESCFDLMIRIRSVVNFGKCILDFFIYWLKLKDEDKQLDMCVNLPRNTKKLMKSLKTKLDEIGQNVQDPKYLYSQIEQLKTSRTSGQDPKTLTSTSNKILDLQSKLMKVFHTKPKNSVILRKFRKSVNYLNRHPCDEIGIGHYLNIIVNYNKIFLPRTLTDSELQRFFKAYYNDKNKKNKKKDNGEIKKQKKNKGLTAYEIFTQNLRKFNNSRAAGKTRNNMECSDTSTNIEKQDKQIHSITPTVIENVSISSSVQSNMQTATHNTENISVETYNVENSVTESTNIYPIECTQLSRNRSVSSNNEEANTTTNLKSISSNLISIPLQEFVSTDTSSTQTKNDHLNSVSCTKVKPSEDNIEKHIETKSSNNEVVKSNEQEKNNAVESEASVAKRKKSKKAKKAKLDLESNLKATEIPVTNIITPAENKANEIINEALEFNLPYMNKAVEEVRKRINDKNLKQEHVDTLQRLINLEKDHRKYVSSFCNYLQ</sequence>
<dbReference type="GO" id="GO:0071035">
    <property type="term" value="P:nuclear polyadenylation-dependent rRNA catabolic process"/>
    <property type="evidence" value="ECO:0007669"/>
    <property type="project" value="TreeGrafter"/>
</dbReference>
<keyword evidence="2" id="KW-0479">Metal-binding</keyword>
<evidence type="ECO:0000256" key="9">
    <source>
        <dbReference type="PROSITE-ProRule" id="PRU00047"/>
    </source>
</evidence>
<feature type="compositionally biased region" description="Polar residues" evidence="10">
    <location>
        <begin position="63"/>
        <end position="75"/>
    </location>
</feature>
<evidence type="ECO:0000256" key="5">
    <source>
        <dbReference type="ARBA" id="ARBA00022833"/>
    </source>
</evidence>
<evidence type="ECO:0000256" key="4">
    <source>
        <dbReference type="ARBA" id="ARBA00022771"/>
    </source>
</evidence>
<dbReference type="GO" id="GO:0071036">
    <property type="term" value="P:nuclear polyadenylation-dependent snoRNA catabolic process"/>
    <property type="evidence" value="ECO:0007669"/>
    <property type="project" value="TreeGrafter"/>
</dbReference>
<evidence type="ECO:0000256" key="7">
    <source>
        <dbReference type="ARBA" id="ARBA00041190"/>
    </source>
</evidence>
<organism evidence="12 13">
    <name type="scientific">Habropoda laboriosa</name>
    <dbReference type="NCBI Taxonomy" id="597456"/>
    <lineage>
        <taxon>Eukaryota</taxon>
        <taxon>Metazoa</taxon>
        <taxon>Ecdysozoa</taxon>
        <taxon>Arthropoda</taxon>
        <taxon>Hexapoda</taxon>
        <taxon>Insecta</taxon>
        <taxon>Pterygota</taxon>
        <taxon>Neoptera</taxon>
        <taxon>Endopterygota</taxon>
        <taxon>Hymenoptera</taxon>
        <taxon>Apocrita</taxon>
        <taxon>Aculeata</taxon>
        <taxon>Apoidea</taxon>
        <taxon>Anthophila</taxon>
        <taxon>Apidae</taxon>
        <taxon>Habropoda</taxon>
    </lineage>
</organism>
<accession>A0A0L7QK44</accession>
<name>A0A0L7QK44_9HYME</name>
<feature type="region of interest" description="Disordered" evidence="10">
    <location>
        <begin position="1166"/>
        <end position="1188"/>
    </location>
</feature>
<feature type="region of interest" description="Disordered" evidence="10">
    <location>
        <begin position="506"/>
        <end position="535"/>
    </location>
</feature>
<dbReference type="GO" id="GO:0008270">
    <property type="term" value="F:zinc ion binding"/>
    <property type="evidence" value="ECO:0007669"/>
    <property type="project" value="UniProtKB-KW"/>
</dbReference>
<feature type="region of interest" description="Disordered" evidence="10">
    <location>
        <begin position="249"/>
        <end position="279"/>
    </location>
</feature>
<dbReference type="InterPro" id="IPR051644">
    <property type="entry name" value="TRAMP_AT-DNA-binding"/>
</dbReference>
<comment type="subcellular location">
    <subcellularLocation>
        <location evidence="1">Nucleus</location>
    </subcellularLocation>
</comment>
<feature type="compositionally biased region" description="Acidic residues" evidence="10">
    <location>
        <begin position="250"/>
        <end position="262"/>
    </location>
</feature>
<dbReference type="SUPFAM" id="SSF57756">
    <property type="entry name" value="Retrovirus zinc finger-like domains"/>
    <property type="match status" value="1"/>
</dbReference>
<dbReference type="EMBL" id="KQ415027">
    <property type="protein sequence ID" value="KOC58930.1"/>
    <property type="molecule type" value="Genomic_DNA"/>
</dbReference>
<dbReference type="PANTHER" id="PTHR46543:SF1">
    <property type="entry name" value="ZINC FINGER CCHC DOMAIN-CONTAINING PROTEIN 7"/>
    <property type="match status" value="1"/>
</dbReference>
<evidence type="ECO:0000313" key="12">
    <source>
        <dbReference type="EMBL" id="KOC58930.1"/>
    </source>
</evidence>
<evidence type="ECO:0000256" key="1">
    <source>
        <dbReference type="ARBA" id="ARBA00004123"/>
    </source>
</evidence>
<keyword evidence="6" id="KW-0539">Nucleus</keyword>
<dbReference type="InterPro" id="IPR001878">
    <property type="entry name" value="Znf_CCHC"/>
</dbReference>
<dbReference type="GO" id="GO:0071039">
    <property type="term" value="P:nuclear polyadenylation-dependent CUT catabolic process"/>
    <property type="evidence" value="ECO:0007669"/>
    <property type="project" value="TreeGrafter"/>
</dbReference>
<feature type="region of interest" description="Disordered" evidence="10">
    <location>
        <begin position="51"/>
        <end position="75"/>
    </location>
</feature>
<dbReference type="GO" id="GO:0031499">
    <property type="term" value="C:TRAMP complex"/>
    <property type="evidence" value="ECO:0007669"/>
    <property type="project" value="TreeGrafter"/>
</dbReference>
<evidence type="ECO:0000256" key="3">
    <source>
        <dbReference type="ARBA" id="ARBA00022737"/>
    </source>
</evidence>
<evidence type="ECO:0000256" key="6">
    <source>
        <dbReference type="ARBA" id="ARBA00023242"/>
    </source>
</evidence>
<dbReference type="GO" id="GO:0071038">
    <property type="term" value="P:TRAMP-dependent tRNA surveillance pathway"/>
    <property type="evidence" value="ECO:0007669"/>
    <property type="project" value="TreeGrafter"/>
</dbReference>
<keyword evidence="13" id="KW-1185">Reference proteome</keyword>
<proteinExistence type="predicted"/>
<evidence type="ECO:0000259" key="11">
    <source>
        <dbReference type="PROSITE" id="PS50158"/>
    </source>
</evidence>
<keyword evidence="5" id="KW-0862">Zinc</keyword>